<protein>
    <submittedName>
        <fullName evidence="2">Uncharacterized protein</fullName>
    </submittedName>
</protein>
<dbReference type="eggNOG" id="ENOG502SYSE">
    <property type="taxonomic scope" value="Eukaryota"/>
</dbReference>
<reference evidence="3" key="1">
    <citation type="journal article" date="2011" name="Genome Biol.">
        <title>Comparative and functional genomics provide insights into the pathogenicity of dermatophytic fungi.</title>
        <authorList>
            <person name="Burmester A."/>
            <person name="Shelest E."/>
            <person name="Gloeckner G."/>
            <person name="Heddergott C."/>
            <person name="Schindler S."/>
            <person name="Staib P."/>
            <person name="Heidel A."/>
            <person name="Felder M."/>
            <person name="Petzold A."/>
            <person name="Szafranski K."/>
            <person name="Feuermann M."/>
            <person name="Pedruzzi I."/>
            <person name="Priebe S."/>
            <person name="Groth M."/>
            <person name="Winkler R."/>
            <person name="Li W."/>
            <person name="Kniemeyer O."/>
            <person name="Schroeckh V."/>
            <person name="Hertweck C."/>
            <person name="Hube B."/>
            <person name="White T.C."/>
            <person name="Platzer M."/>
            <person name="Guthke R."/>
            <person name="Heitman J."/>
            <person name="Woestemeyer J."/>
            <person name="Zipfel P.F."/>
            <person name="Monod M."/>
            <person name="Brakhage A.A."/>
        </authorList>
    </citation>
    <scope>NUCLEOTIDE SEQUENCE [LARGE SCALE GENOMIC DNA]</scope>
    <source>
        <strain evidence="3">ATCC MYA-4681 / CBS 112371</strain>
    </source>
</reference>
<proteinExistence type="predicted"/>
<dbReference type="GeneID" id="9522687"/>
<dbReference type="AlphaFoldDB" id="D4AYF4"/>
<dbReference type="OMA" id="AYLEIWT"/>
<keyword evidence="1" id="KW-1133">Transmembrane helix</keyword>
<accession>D4AYF4</accession>
<evidence type="ECO:0000313" key="2">
    <source>
        <dbReference type="EMBL" id="EFE31970.1"/>
    </source>
</evidence>
<dbReference type="EMBL" id="ABSU01000018">
    <property type="protein sequence ID" value="EFE31970.1"/>
    <property type="molecule type" value="Genomic_DNA"/>
</dbReference>
<dbReference type="Proteomes" id="UP000008866">
    <property type="component" value="Unassembled WGS sequence"/>
</dbReference>
<gene>
    <name evidence="2" type="ORF">ARB_01223</name>
</gene>
<organism evidence="2 3">
    <name type="scientific">Arthroderma benhamiae (strain ATCC MYA-4681 / CBS 112371)</name>
    <name type="common">Trichophyton mentagrophytes</name>
    <dbReference type="NCBI Taxonomy" id="663331"/>
    <lineage>
        <taxon>Eukaryota</taxon>
        <taxon>Fungi</taxon>
        <taxon>Dikarya</taxon>
        <taxon>Ascomycota</taxon>
        <taxon>Pezizomycotina</taxon>
        <taxon>Eurotiomycetes</taxon>
        <taxon>Eurotiomycetidae</taxon>
        <taxon>Onygenales</taxon>
        <taxon>Arthrodermataceae</taxon>
        <taxon>Trichophyton</taxon>
    </lineage>
</organism>
<sequence>MMLSRLLPAFLQRPLGLSSPVRRTIRSPTPCKSFLTADGLQRASPRFLATKLPPAVSGDVHTSPTPRLIAEGDVLLSSSQVEDLFAGRFPTDCDHDVLVFKGLSQHDWLRIVQGFRRSLSGRYVCRKVVTFFEFPLILFHREGKPSGYLVYGGFHTTSILRAPPSNIHDALIGNIVDLVRNTLKQATRDDDKYRFHFMVNTSTSSRDKTASMKIPDIRIVRRERSTPRGKIPRDEIIFVAEIGFTEGSAHLEKSIKQWFKVMPEVKVAFLVKLDERPRFNSKRAFSHLPDYVIKNPSVYTNANTAASINNEGMAEIHGVSFVGSITAYLEIWTRGSDGNAELNGERIVSTFNMLQLHRPNFYDSFQILRPPRLELDMTAFGFSSDQRQHEKLIIDWKEWEEALQGQTGELACKRFFSVLHKFFHDNEKDYRAYGYGVGGLVSYFSLVIPSMVSLDVKRFSNSNYEIYFFTPTKEEYHDF</sequence>
<keyword evidence="1" id="KW-0812">Transmembrane</keyword>
<evidence type="ECO:0000313" key="3">
    <source>
        <dbReference type="Proteomes" id="UP000008866"/>
    </source>
</evidence>
<keyword evidence="1" id="KW-0472">Membrane</keyword>
<keyword evidence="3" id="KW-1185">Reference proteome</keyword>
<dbReference type="HOGENOM" id="CLU_058249_0_0_1"/>
<comment type="caution">
    <text evidence="2">The sequence shown here is derived from an EMBL/GenBank/DDBJ whole genome shotgun (WGS) entry which is preliminary data.</text>
</comment>
<evidence type="ECO:0000256" key="1">
    <source>
        <dbReference type="SAM" id="Phobius"/>
    </source>
</evidence>
<dbReference type="RefSeq" id="XP_003012610.1">
    <property type="nucleotide sequence ID" value="XM_003012564.1"/>
</dbReference>
<feature type="transmembrane region" description="Helical" evidence="1">
    <location>
        <begin position="432"/>
        <end position="454"/>
    </location>
</feature>
<name>D4AYF4_ARTBC</name>
<dbReference type="KEGG" id="abe:ARB_01223"/>